<keyword evidence="1" id="KW-0175">Coiled coil</keyword>
<name>A0A401IBM4_APHSA</name>
<accession>A0A401IBM4</accession>
<reference evidence="3" key="1">
    <citation type="submission" date="2017-05" db="EMBL/GenBank/DDBJ databases">
        <title>Physiological properties and genetic analysis related to exopolysaccharide production of fresh-water unicellular cyanobacterium Aphanothece sacrum, Suizenji Nori, that has been cultured as a food source in Japan.</title>
        <authorList>
            <person name="Kanesaki Y."/>
            <person name="Yoshikawa S."/>
            <person name="Ohki K."/>
        </authorList>
    </citation>
    <scope>NUCLEOTIDE SEQUENCE [LARGE SCALE GENOMIC DNA]</scope>
    <source>
        <strain evidence="3">FPU1</strain>
    </source>
</reference>
<protein>
    <submittedName>
        <fullName evidence="2">Seryl-tRNA synthetase</fullName>
    </submittedName>
</protein>
<feature type="coiled-coil region" evidence="1">
    <location>
        <begin position="8"/>
        <end position="35"/>
    </location>
</feature>
<gene>
    <name evidence="2" type="ORF">AsFPU1_0013</name>
</gene>
<dbReference type="RefSeq" id="WP_124974039.1">
    <property type="nucleotide sequence ID" value="NZ_BDQK01000001.1"/>
</dbReference>
<evidence type="ECO:0000256" key="1">
    <source>
        <dbReference type="SAM" id="Coils"/>
    </source>
</evidence>
<dbReference type="AlphaFoldDB" id="A0A401IBM4"/>
<keyword evidence="2" id="KW-0030">Aminoacyl-tRNA synthetase</keyword>
<evidence type="ECO:0000313" key="2">
    <source>
        <dbReference type="EMBL" id="GBF78624.1"/>
    </source>
</evidence>
<proteinExistence type="predicted"/>
<organism evidence="2 3">
    <name type="scientific">Aphanothece sacrum FPU1</name>
    <dbReference type="NCBI Taxonomy" id="1920663"/>
    <lineage>
        <taxon>Bacteria</taxon>
        <taxon>Bacillati</taxon>
        <taxon>Cyanobacteriota</taxon>
        <taxon>Cyanophyceae</taxon>
        <taxon>Oscillatoriophycideae</taxon>
        <taxon>Chroococcales</taxon>
        <taxon>Aphanothecaceae</taxon>
        <taxon>Aphanothece</taxon>
    </lineage>
</organism>
<feature type="coiled-coil region" evidence="1">
    <location>
        <begin position="79"/>
        <end position="106"/>
    </location>
</feature>
<comment type="caution">
    <text evidence="2">The sequence shown here is derived from an EMBL/GenBank/DDBJ whole genome shotgun (WGS) entry which is preliminary data.</text>
</comment>
<dbReference type="EMBL" id="BDQK01000001">
    <property type="protein sequence ID" value="GBF78624.1"/>
    <property type="molecule type" value="Genomic_DNA"/>
</dbReference>
<sequence>MASITMTKKELISIKNELKNRKEKLDKKNNDEFSAKTITLNAHIEGQNEIQKLDNELAVLNVKLLTKNFELITLPGAEIKASINKLDEAINDIQNLRKLLNTVTEVIKAVNTVIGIVSTL</sequence>
<dbReference type="Proteomes" id="UP000287247">
    <property type="component" value="Unassembled WGS sequence"/>
</dbReference>
<dbReference type="GO" id="GO:0004812">
    <property type="term" value="F:aminoacyl-tRNA ligase activity"/>
    <property type="evidence" value="ECO:0007669"/>
    <property type="project" value="UniProtKB-KW"/>
</dbReference>
<keyword evidence="2" id="KW-0436">Ligase</keyword>
<keyword evidence="3" id="KW-1185">Reference proteome</keyword>
<evidence type="ECO:0000313" key="3">
    <source>
        <dbReference type="Proteomes" id="UP000287247"/>
    </source>
</evidence>